<reference evidence="3" key="1">
    <citation type="journal article" date="2024" name="Int. J. Syst. Evol. Microbiol.">
        <title>Methylomarinovum tepidoasis sp. nov., a moderately thermophilic methanotroph of the family Methylothermaceae isolated from a deep-sea hydrothermal field.</title>
        <authorList>
            <person name="Hirayama H."/>
            <person name="Takaki Y."/>
            <person name="Abe M."/>
            <person name="Miyazaki M."/>
            <person name="Uematsu K."/>
            <person name="Matsui Y."/>
            <person name="Takai K."/>
        </authorList>
    </citation>
    <scope>NUCLEOTIDE SEQUENCE [LARGE SCALE GENOMIC DNA]</scope>
    <source>
        <strain evidence="3">IT-9</strain>
    </source>
</reference>
<keyword evidence="1" id="KW-0812">Transmembrane</keyword>
<proteinExistence type="predicted"/>
<feature type="transmembrane region" description="Helical" evidence="1">
    <location>
        <begin position="12"/>
        <end position="33"/>
    </location>
</feature>
<keyword evidence="1" id="KW-0472">Membrane</keyword>
<evidence type="ECO:0000256" key="1">
    <source>
        <dbReference type="SAM" id="Phobius"/>
    </source>
</evidence>
<keyword evidence="3" id="KW-1185">Reference proteome</keyword>
<dbReference type="EMBL" id="AP024714">
    <property type="protein sequence ID" value="BCX81036.1"/>
    <property type="molecule type" value="Genomic_DNA"/>
</dbReference>
<dbReference type="PROSITE" id="PS00409">
    <property type="entry name" value="PROKAR_NTER_METHYL"/>
    <property type="match status" value="1"/>
</dbReference>
<dbReference type="Pfam" id="PF16074">
    <property type="entry name" value="PilW"/>
    <property type="match status" value="1"/>
</dbReference>
<dbReference type="AlphaFoldDB" id="A0AAU9C6L6"/>
<accession>A0AAU9C6L6</accession>
<gene>
    <name evidence="2" type="ORF">MIT9_P0614</name>
</gene>
<sequence>MKMSRQQGVSLVEILVALVTGLILTAGVIQIYAANKQTYRVAEASARIQENARFAMELLARDIRMAGYQGCAGQARTLVNTLNDTSSFLYNFGNAIYGFEATSASAWTPTKDSSITSPLGGRDIVAIRGMFDEGVAVTGQPSNSGDCGNSSSFTADLKVSDASVFSNGDIVIAGNCSRASIFQITNVNAGMNVVHNTGGSVTPGNATKDLGACYAGNGELAKITTRTFYIRTNPAGFPALYRKDGSNAAEELVEGIENMQILFGQDSDGDGVTDQFVRANDVTDWSRVASVRISLLLQSTEDNITTAPQTYTFNGATVTPADRRLRRVFITTIGLRNRLP</sequence>
<dbReference type="InterPro" id="IPR012902">
    <property type="entry name" value="N_methyl_site"/>
</dbReference>
<dbReference type="InterPro" id="IPR032092">
    <property type="entry name" value="PilW"/>
</dbReference>
<dbReference type="KEGG" id="mcau:MIT9_P0614"/>
<protein>
    <submittedName>
        <fullName evidence="2">Type IV pilus assembly protein PilW</fullName>
    </submittedName>
</protein>
<organism evidence="2 3">
    <name type="scientific">Methylomarinovum caldicuralii</name>
    <dbReference type="NCBI Taxonomy" id="438856"/>
    <lineage>
        <taxon>Bacteria</taxon>
        <taxon>Pseudomonadati</taxon>
        <taxon>Pseudomonadota</taxon>
        <taxon>Gammaproteobacteria</taxon>
        <taxon>Methylococcales</taxon>
        <taxon>Methylothermaceae</taxon>
        <taxon>Methylomarinovum</taxon>
    </lineage>
</organism>
<evidence type="ECO:0000313" key="2">
    <source>
        <dbReference type="EMBL" id="BCX81036.1"/>
    </source>
</evidence>
<evidence type="ECO:0000313" key="3">
    <source>
        <dbReference type="Proteomes" id="UP001321825"/>
    </source>
</evidence>
<dbReference type="Proteomes" id="UP001321825">
    <property type="component" value="Chromosome"/>
</dbReference>
<dbReference type="GO" id="GO:0043683">
    <property type="term" value="P:type IV pilus assembly"/>
    <property type="evidence" value="ECO:0007669"/>
    <property type="project" value="InterPro"/>
</dbReference>
<keyword evidence="1" id="KW-1133">Transmembrane helix</keyword>
<name>A0AAU9C6L6_9GAMM</name>